<evidence type="ECO:0000256" key="3">
    <source>
        <dbReference type="ARBA" id="ARBA00022753"/>
    </source>
</evidence>
<dbReference type="Proteomes" id="UP000887565">
    <property type="component" value="Unplaced"/>
</dbReference>
<dbReference type="Gene3D" id="1.20.1440.200">
    <property type="match status" value="1"/>
</dbReference>
<organism evidence="11 12">
    <name type="scientific">Romanomermis culicivorax</name>
    <name type="common">Nematode worm</name>
    <dbReference type="NCBI Taxonomy" id="13658"/>
    <lineage>
        <taxon>Eukaryota</taxon>
        <taxon>Metazoa</taxon>
        <taxon>Ecdysozoa</taxon>
        <taxon>Nematoda</taxon>
        <taxon>Enoplea</taxon>
        <taxon>Dorylaimia</taxon>
        <taxon>Mermithida</taxon>
        <taxon>Mermithoidea</taxon>
        <taxon>Mermithidae</taxon>
        <taxon>Romanomermis</taxon>
    </lineage>
</organism>
<keyword evidence="4 7" id="KW-0653">Protein transport</keyword>
<dbReference type="GO" id="GO:0043328">
    <property type="term" value="P:protein transport to vacuole involved in ubiquitin-dependent protein catabolic process via the multivesicular body sorting pathway"/>
    <property type="evidence" value="ECO:0007669"/>
    <property type="project" value="TreeGrafter"/>
</dbReference>
<name>A0A915JE05_ROMCU</name>
<dbReference type="WBParaSite" id="nRc.2.0.1.t24750-RA">
    <property type="protein sequence ID" value="nRc.2.0.1.t24750-RA"/>
    <property type="gene ID" value="nRc.2.0.1.g24750"/>
</dbReference>
<comment type="subunit">
    <text evidence="6">Component of the ESCRT-I complex (endosomal sorting complex required for transport I).</text>
</comment>
<evidence type="ECO:0000256" key="8">
    <source>
        <dbReference type="PROSITE-ProRule" id="PRU00642"/>
    </source>
</evidence>
<keyword evidence="2 7" id="KW-0813">Transport</keyword>
<dbReference type="FunFam" id="1.20.1440.200:FF:000001">
    <property type="entry name" value="Vacuolar protein sorting-associated protein 28 homolog"/>
    <property type="match status" value="1"/>
</dbReference>
<dbReference type="Gene3D" id="1.20.120.1130">
    <property type="match status" value="1"/>
</dbReference>
<proteinExistence type="inferred from homology"/>
<comment type="similarity">
    <text evidence="7 8">Belongs to the VPS28 family.</text>
</comment>
<dbReference type="InterPro" id="IPR017898">
    <property type="entry name" value="VPS28_N"/>
</dbReference>
<dbReference type="PANTHER" id="PTHR12937:SF0">
    <property type="entry name" value="VACUOLAR PROTEIN SORTING-ASSOCIATED PROTEIN 28 HOMOLOG"/>
    <property type="match status" value="1"/>
</dbReference>
<sequence length="225" mass="26127">MKVSTGRLFLAHRLYTIEKFNSFQEVRLGRSARELERYDNMAELYAVLNTLESLEKAYIRDCVSPKEYTAACSKLLVQYKAAFRTVQSNDDFPDIHTFIKKYKLNVSAALERIKDDRPITIRDDKGNTSKCIAEIVSLFITSMDKLKLEIRSTDELHPEIRDLVDSMCRMSTLPSDFEPKLKVQSWLQTLESMRATDELTAEQARQMVFDLESAYNGFNRFLHDN</sequence>
<dbReference type="FunFam" id="1.20.120.1130:FF:000001">
    <property type="entry name" value="Vacuolar protein sorting-associated protein 28 homolog"/>
    <property type="match status" value="1"/>
</dbReference>
<comment type="function">
    <text evidence="7">Component of the ESCRT-I complex (endosomal sorting complex required for transport I), a regulator of vesicular trafficking process.</text>
</comment>
<dbReference type="SUPFAM" id="SSF140111">
    <property type="entry name" value="Endosomal sorting complex assembly domain"/>
    <property type="match status" value="1"/>
</dbReference>
<reference evidence="12" key="1">
    <citation type="submission" date="2022-11" db="UniProtKB">
        <authorList>
            <consortium name="WormBaseParasite"/>
        </authorList>
    </citation>
    <scope>IDENTIFICATION</scope>
</reference>
<protein>
    <recommendedName>
        <fullName evidence="7">Vacuolar protein sorting-associated protein 28 homolog</fullName>
    </recommendedName>
</protein>
<dbReference type="InterPro" id="IPR037206">
    <property type="entry name" value="VPS28_C_sf"/>
</dbReference>
<dbReference type="OMA" id="CDEFPTV"/>
<evidence type="ECO:0000259" key="9">
    <source>
        <dbReference type="PROSITE" id="PS51310"/>
    </source>
</evidence>
<dbReference type="GO" id="GO:0044877">
    <property type="term" value="F:protein-containing complex binding"/>
    <property type="evidence" value="ECO:0007669"/>
    <property type="project" value="TreeGrafter"/>
</dbReference>
<dbReference type="PANTHER" id="PTHR12937">
    <property type="entry name" value="VACUOLAR PROTEIN SORTING 28, ISOFORM 2 VPS28"/>
    <property type="match status" value="1"/>
</dbReference>
<accession>A0A915JE05</accession>
<feature type="domain" description="VPS28 C-terminal" evidence="9">
    <location>
        <begin position="127"/>
        <end position="223"/>
    </location>
</feature>
<dbReference type="InterPro" id="IPR037202">
    <property type="entry name" value="ESCRT_assembly_dom"/>
</dbReference>
<evidence type="ECO:0000256" key="5">
    <source>
        <dbReference type="ARBA" id="ARBA00056039"/>
    </source>
</evidence>
<evidence type="ECO:0000313" key="12">
    <source>
        <dbReference type="WBParaSite" id="nRc.2.0.1.t24750-RA"/>
    </source>
</evidence>
<dbReference type="InterPro" id="IPR017899">
    <property type="entry name" value="VPS28_C"/>
</dbReference>
<dbReference type="AlphaFoldDB" id="A0A915JE05"/>
<evidence type="ECO:0000256" key="7">
    <source>
        <dbReference type="PIRNR" id="PIRNR017535"/>
    </source>
</evidence>
<evidence type="ECO:0000256" key="2">
    <source>
        <dbReference type="ARBA" id="ARBA00022448"/>
    </source>
</evidence>
<comment type="subcellular location">
    <subcellularLocation>
        <location evidence="1">Endosome</location>
    </subcellularLocation>
</comment>
<keyword evidence="3 7" id="KW-0967">Endosome</keyword>
<evidence type="ECO:0000256" key="1">
    <source>
        <dbReference type="ARBA" id="ARBA00004177"/>
    </source>
</evidence>
<dbReference type="Pfam" id="PF03997">
    <property type="entry name" value="VPS28"/>
    <property type="match status" value="1"/>
</dbReference>
<evidence type="ECO:0000313" key="11">
    <source>
        <dbReference type="Proteomes" id="UP000887565"/>
    </source>
</evidence>
<feature type="domain" description="VPS28 N-terminal" evidence="10">
    <location>
        <begin position="15"/>
        <end position="123"/>
    </location>
</feature>
<keyword evidence="11" id="KW-1185">Reference proteome</keyword>
<dbReference type="InterPro" id="IPR007143">
    <property type="entry name" value="Vps28"/>
</dbReference>
<evidence type="ECO:0000256" key="6">
    <source>
        <dbReference type="ARBA" id="ARBA00066174"/>
    </source>
</evidence>
<dbReference type="InterPro" id="IPR038358">
    <property type="entry name" value="VPS28_N_sf"/>
</dbReference>
<dbReference type="PROSITE" id="PS51313">
    <property type="entry name" value="VPS28_N"/>
    <property type="match status" value="1"/>
</dbReference>
<dbReference type="SUPFAM" id="SSF140427">
    <property type="entry name" value="VPS28 C-terminal domain-like"/>
    <property type="match status" value="1"/>
</dbReference>
<comment type="function">
    <text evidence="5">Component of the ESCRT-I complex, a regulator of vesicular trafficking process.</text>
</comment>
<dbReference type="PIRSF" id="PIRSF017535">
    <property type="entry name" value="VPS28"/>
    <property type="match status" value="1"/>
</dbReference>
<evidence type="ECO:0000256" key="4">
    <source>
        <dbReference type="ARBA" id="ARBA00022927"/>
    </source>
</evidence>
<dbReference type="GO" id="GO:0000813">
    <property type="term" value="C:ESCRT I complex"/>
    <property type="evidence" value="ECO:0007669"/>
    <property type="project" value="UniProtKB-UniRule"/>
</dbReference>
<dbReference type="PROSITE" id="PS51310">
    <property type="entry name" value="VPS28_C"/>
    <property type="match status" value="1"/>
</dbReference>
<evidence type="ECO:0000259" key="10">
    <source>
        <dbReference type="PROSITE" id="PS51313"/>
    </source>
</evidence>